<dbReference type="EMBL" id="JAUFQC010000001">
    <property type="protein sequence ID" value="MDN3609000.1"/>
    <property type="molecule type" value="Genomic_DNA"/>
</dbReference>
<organism evidence="1 2">
    <name type="scientific">Vibrio ostreicida</name>
    <dbReference type="NCBI Taxonomy" id="526588"/>
    <lineage>
        <taxon>Bacteria</taxon>
        <taxon>Pseudomonadati</taxon>
        <taxon>Pseudomonadota</taxon>
        <taxon>Gammaproteobacteria</taxon>
        <taxon>Vibrionales</taxon>
        <taxon>Vibrionaceae</taxon>
        <taxon>Vibrio</taxon>
    </lineage>
</organism>
<evidence type="ECO:0000313" key="2">
    <source>
        <dbReference type="Proteomes" id="UP001238540"/>
    </source>
</evidence>
<dbReference type="Proteomes" id="UP001238540">
    <property type="component" value="Unassembled WGS sequence"/>
</dbReference>
<proteinExistence type="predicted"/>
<name>A0ABT8BPF9_9VIBR</name>
<gene>
    <name evidence="1" type="ORF">QWZ16_04585</name>
</gene>
<reference evidence="2" key="1">
    <citation type="journal article" date="2019" name="Int. J. Syst. Evol. Microbiol.">
        <title>The Global Catalogue of Microorganisms (GCM) 10K type strain sequencing project: providing services to taxonomists for standard genome sequencing and annotation.</title>
        <authorList>
            <consortium name="The Broad Institute Genomics Platform"/>
            <consortium name="The Broad Institute Genome Sequencing Center for Infectious Disease"/>
            <person name="Wu L."/>
            <person name="Ma J."/>
        </authorList>
    </citation>
    <scope>NUCLEOTIDE SEQUENCE [LARGE SCALE GENOMIC DNA]</scope>
    <source>
        <strain evidence="2">CECT 7398</strain>
    </source>
</reference>
<sequence>MAAFSFLHYEAERCRLLIRHTNLSRLTGVIHSIPAFIRMALMCN</sequence>
<dbReference type="RefSeq" id="WP_290310899.1">
    <property type="nucleotide sequence ID" value="NZ_JAUFQC010000001.1"/>
</dbReference>
<protein>
    <submittedName>
        <fullName evidence="1">Uncharacterized protein</fullName>
    </submittedName>
</protein>
<evidence type="ECO:0000313" key="1">
    <source>
        <dbReference type="EMBL" id="MDN3609000.1"/>
    </source>
</evidence>
<accession>A0ABT8BPF9</accession>
<comment type="caution">
    <text evidence="1">The sequence shown here is derived from an EMBL/GenBank/DDBJ whole genome shotgun (WGS) entry which is preliminary data.</text>
</comment>
<keyword evidence="2" id="KW-1185">Reference proteome</keyword>